<evidence type="ECO:0000256" key="3">
    <source>
        <dbReference type="ARBA" id="ARBA00022723"/>
    </source>
</evidence>
<dbReference type="HOGENOM" id="CLU_033716_0_2_11"/>
<dbReference type="Proteomes" id="UP000017746">
    <property type="component" value="Chromosome"/>
</dbReference>
<dbReference type="eggNOG" id="COG2124">
    <property type="taxonomic scope" value="Bacteria"/>
</dbReference>
<keyword evidence="5 7" id="KW-0408">Iron</keyword>
<dbReference type="CDD" id="cd20625">
    <property type="entry name" value="CYP164-like"/>
    <property type="match status" value="1"/>
</dbReference>
<dbReference type="FunFam" id="1.10.630.10:FF:000018">
    <property type="entry name" value="Cytochrome P450 monooxygenase"/>
    <property type="match status" value="1"/>
</dbReference>
<dbReference type="STRING" id="1246995.AFR_30560"/>
<evidence type="ECO:0000256" key="4">
    <source>
        <dbReference type="ARBA" id="ARBA00023002"/>
    </source>
</evidence>
<evidence type="ECO:0000256" key="1">
    <source>
        <dbReference type="ARBA" id="ARBA00010617"/>
    </source>
</evidence>
<dbReference type="EMBL" id="CP006272">
    <property type="protein sequence ID" value="AGZ44372.1"/>
    <property type="molecule type" value="Genomic_DNA"/>
</dbReference>
<keyword evidence="6 7" id="KW-0503">Monooxygenase</keyword>
<dbReference type="GO" id="GO:0020037">
    <property type="term" value="F:heme binding"/>
    <property type="evidence" value="ECO:0007669"/>
    <property type="project" value="InterPro"/>
</dbReference>
<dbReference type="GO" id="GO:0005506">
    <property type="term" value="F:iron ion binding"/>
    <property type="evidence" value="ECO:0007669"/>
    <property type="project" value="InterPro"/>
</dbReference>
<evidence type="ECO:0000313" key="9">
    <source>
        <dbReference type="Proteomes" id="UP000017746"/>
    </source>
</evidence>
<dbReference type="PRINTS" id="PR00385">
    <property type="entry name" value="P450"/>
</dbReference>
<keyword evidence="2 7" id="KW-0349">Heme</keyword>
<evidence type="ECO:0000256" key="6">
    <source>
        <dbReference type="ARBA" id="ARBA00023033"/>
    </source>
</evidence>
<comment type="similarity">
    <text evidence="1 7">Belongs to the cytochrome P450 family.</text>
</comment>
<dbReference type="PATRIC" id="fig|1246995.3.peg.6187"/>
<dbReference type="Pfam" id="PF00067">
    <property type="entry name" value="p450"/>
    <property type="match status" value="1"/>
</dbReference>
<dbReference type="InterPro" id="IPR002397">
    <property type="entry name" value="Cyt_P450_B"/>
</dbReference>
<dbReference type="PRINTS" id="PR00359">
    <property type="entry name" value="BP450"/>
</dbReference>
<dbReference type="KEGG" id="afs:AFR_30560"/>
<evidence type="ECO:0000313" key="8">
    <source>
        <dbReference type="EMBL" id="AGZ44372.1"/>
    </source>
</evidence>
<evidence type="ECO:0000256" key="7">
    <source>
        <dbReference type="RuleBase" id="RU000461"/>
    </source>
</evidence>
<evidence type="ECO:0000256" key="5">
    <source>
        <dbReference type="ARBA" id="ARBA00023004"/>
    </source>
</evidence>
<accession>U5W5T6</accession>
<keyword evidence="9" id="KW-1185">Reference proteome</keyword>
<sequence length="405" mass="43593">MARMDVAAAVTALLSPNAGRDPFPAYEALRAHGPVVAYGGGFFVTGYAAADRILRDPGMSVYDAKLLDASWADWRQNKGVALFVDSMLRQNPPNHTRMRRLASGVFTARRVSALREVIVAQVDEVLDNMALGGRADIIADLAYPLPIAVICALLGVPAEDRGQFRRLAEALTAVLEVRFTEEQAVSAHSAAKELEDYFSSLIALRRAEPEDDLVTALAAAHDAGGDKLTAEELMGNLALLLVAGFETTTNLIGNGLHLLLQHPHLQDRLVADPELAPAFVEEILRYDSPVQLTERFATADTEIDGVRVPAGSELILLLGAANRDPGRFADPGAFDPDRPGNTPLSFGAGAHYCLGAPLARLEAQVALPALLRRFPGLTEAAQPVRRDRLTLRGWATLPVWFGSVD</sequence>
<dbReference type="PROSITE" id="PS00086">
    <property type="entry name" value="CYTOCHROME_P450"/>
    <property type="match status" value="1"/>
</dbReference>
<dbReference type="InterPro" id="IPR017972">
    <property type="entry name" value="Cyt_P450_CS"/>
</dbReference>
<organism evidence="8 9">
    <name type="scientific">Actinoplanes friuliensis DSM 7358</name>
    <dbReference type="NCBI Taxonomy" id="1246995"/>
    <lineage>
        <taxon>Bacteria</taxon>
        <taxon>Bacillati</taxon>
        <taxon>Actinomycetota</taxon>
        <taxon>Actinomycetes</taxon>
        <taxon>Micromonosporales</taxon>
        <taxon>Micromonosporaceae</taxon>
        <taxon>Actinoplanes</taxon>
    </lineage>
</organism>
<name>U5W5T6_9ACTN</name>
<dbReference type="GO" id="GO:0016705">
    <property type="term" value="F:oxidoreductase activity, acting on paired donors, with incorporation or reduction of molecular oxygen"/>
    <property type="evidence" value="ECO:0007669"/>
    <property type="project" value="InterPro"/>
</dbReference>
<dbReference type="InterPro" id="IPR036396">
    <property type="entry name" value="Cyt_P450_sf"/>
</dbReference>
<dbReference type="PANTHER" id="PTHR46696">
    <property type="entry name" value="P450, PUTATIVE (EUROFUNG)-RELATED"/>
    <property type="match status" value="1"/>
</dbReference>
<dbReference type="SUPFAM" id="SSF48264">
    <property type="entry name" value="Cytochrome P450"/>
    <property type="match status" value="1"/>
</dbReference>
<evidence type="ECO:0000256" key="2">
    <source>
        <dbReference type="ARBA" id="ARBA00022617"/>
    </source>
</evidence>
<dbReference type="Gene3D" id="1.10.630.10">
    <property type="entry name" value="Cytochrome P450"/>
    <property type="match status" value="1"/>
</dbReference>
<gene>
    <name evidence="8" type="ORF">AFR_30560</name>
</gene>
<dbReference type="GO" id="GO:0004497">
    <property type="term" value="F:monooxygenase activity"/>
    <property type="evidence" value="ECO:0007669"/>
    <property type="project" value="UniProtKB-KW"/>
</dbReference>
<dbReference type="PANTHER" id="PTHR46696:SF1">
    <property type="entry name" value="CYTOCHROME P450 YJIB-RELATED"/>
    <property type="match status" value="1"/>
</dbReference>
<proteinExistence type="inferred from homology"/>
<reference evidence="8 9" key="1">
    <citation type="journal article" date="2014" name="J. Biotechnol.">
        <title>Complete genome sequence of the actinobacterium Actinoplanes friuliensis HAG 010964, producer of the lipopeptide antibiotic friulimycin.</title>
        <authorList>
            <person name="Ruckert C."/>
            <person name="Szczepanowski R."/>
            <person name="Albersmeier A."/>
            <person name="Goesmann A."/>
            <person name="Fischer N."/>
            <person name="Steinkamper A."/>
            <person name="Puhler A."/>
            <person name="Biener R."/>
            <person name="Schwartz D."/>
            <person name="Kalinowski J."/>
        </authorList>
    </citation>
    <scope>NUCLEOTIDE SEQUENCE [LARGE SCALE GENOMIC DNA]</scope>
    <source>
        <strain evidence="8 9">DSM 7358</strain>
    </source>
</reference>
<keyword evidence="3 7" id="KW-0479">Metal-binding</keyword>
<dbReference type="InterPro" id="IPR001128">
    <property type="entry name" value="Cyt_P450"/>
</dbReference>
<protein>
    <submittedName>
        <fullName evidence="8">Cytochrome P450 protein</fullName>
    </submittedName>
</protein>
<dbReference type="GO" id="GO:0017000">
    <property type="term" value="P:antibiotic biosynthetic process"/>
    <property type="evidence" value="ECO:0007669"/>
    <property type="project" value="UniProtKB-ARBA"/>
</dbReference>
<dbReference type="AlphaFoldDB" id="U5W5T6"/>
<keyword evidence="4 7" id="KW-0560">Oxidoreductase</keyword>